<evidence type="ECO:0000313" key="4">
    <source>
        <dbReference type="Proteomes" id="UP001457282"/>
    </source>
</evidence>
<evidence type="ECO:0000256" key="1">
    <source>
        <dbReference type="PROSITE-ProRule" id="PRU00042"/>
    </source>
</evidence>
<accession>A0AAW1WJV2</accession>
<dbReference type="PROSITE" id="PS00028">
    <property type="entry name" value="ZINC_FINGER_C2H2_1"/>
    <property type="match status" value="5"/>
</dbReference>
<name>A0AAW1WJV2_RUBAR</name>
<proteinExistence type="predicted"/>
<dbReference type="SMART" id="SM00355">
    <property type="entry name" value="ZnF_C2H2"/>
    <property type="match status" value="5"/>
</dbReference>
<dbReference type="InterPro" id="IPR013087">
    <property type="entry name" value="Znf_C2H2_type"/>
</dbReference>
<feature type="domain" description="C2H2-type" evidence="2">
    <location>
        <begin position="9"/>
        <end position="36"/>
    </location>
</feature>
<dbReference type="Pfam" id="PF13912">
    <property type="entry name" value="zf-C2H2_6"/>
    <property type="match status" value="4"/>
</dbReference>
<reference evidence="3 4" key="1">
    <citation type="journal article" date="2023" name="G3 (Bethesda)">
        <title>A chromosome-length genome assembly and annotation of blackberry (Rubus argutus, cv. 'Hillquist').</title>
        <authorList>
            <person name="Bruna T."/>
            <person name="Aryal R."/>
            <person name="Dudchenko O."/>
            <person name="Sargent D.J."/>
            <person name="Mead D."/>
            <person name="Buti M."/>
            <person name="Cavallini A."/>
            <person name="Hytonen T."/>
            <person name="Andres J."/>
            <person name="Pham M."/>
            <person name="Weisz D."/>
            <person name="Mascagni F."/>
            <person name="Usai G."/>
            <person name="Natali L."/>
            <person name="Bassil N."/>
            <person name="Fernandez G.E."/>
            <person name="Lomsadze A."/>
            <person name="Armour M."/>
            <person name="Olukolu B."/>
            <person name="Poorten T."/>
            <person name="Britton C."/>
            <person name="Davik J."/>
            <person name="Ashrafi H."/>
            <person name="Aiden E.L."/>
            <person name="Borodovsky M."/>
            <person name="Worthington M."/>
        </authorList>
    </citation>
    <scope>NUCLEOTIDE SEQUENCE [LARGE SCALE GENOMIC DNA]</scope>
    <source>
        <strain evidence="3">PI 553951</strain>
    </source>
</reference>
<gene>
    <name evidence="3" type="ORF">M0R45_033308</name>
</gene>
<dbReference type="EMBL" id="JBEDUW010000006">
    <property type="protein sequence ID" value="KAK9924967.1"/>
    <property type="molecule type" value="Genomic_DNA"/>
</dbReference>
<evidence type="ECO:0000313" key="3">
    <source>
        <dbReference type="EMBL" id="KAK9924967.1"/>
    </source>
</evidence>
<dbReference type="PROSITE" id="PS50157">
    <property type="entry name" value="ZINC_FINGER_C2H2_2"/>
    <property type="match status" value="5"/>
</dbReference>
<dbReference type="GO" id="GO:0008270">
    <property type="term" value="F:zinc ion binding"/>
    <property type="evidence" value="ECO:0007669"/>
    <property type="project" value="UniProtKB-KW"/>
</dbReference>
<dbReference type="PANTHER" id="PTHR46869:SF9">
    <property type="entry name" value="C2H2-TYPE DOMAIN-CONTAINING PROTEIN"/>
    <property type="match status" value="1"/>
</dbReference>
<dbReference type="Proteomes" id="UP001457282">
    <property type="component" value="Unassembled WGS sequence"/>
</dbReference>
<dbReference type="SUPFAM" id="SSF57667">
    <property type="entry name" value="beta-beta-alpha zinc fingers"/>
    <property type="match status" value="3"/>
</dbReference>
<dbReference type="PANTHER" id="PTHR46869">
    <property type="entry name" value="C2H2-LIKE ZINC FINGER PROTEIN"/>
    <property type="match status" value="1"/>
</dbReference>
<dbReference type="InterPro" id="IPR036236">
    <property type="entry name" value="Znf_C2H2_sf"/>
</dbReference>
<feature type="domain" description="C2H2-type" evidence="2">
    <location>
        <begin position="82"/>
        <end position="109"/>
    </location>
</feature>
<sequence length="535" mass="60198">MEKQKGKGYVCKLCGKSCVSGKVLGGHMRSHAFKNPVKSERKHKNSNMGFQDDADGNVGYGLRLNPKKSWKFSGKDEKEEEIVCKVCGKRFHSKSAVFGHMRHHSVKQRNEAQWCRDCGKGFESLKALSVHRRVHTKRFRGFDESENNSTQKLCMESLGLVRRKRSARLRYRIATPSSPFSSLNESKFGYGYGVDIEEAAFCLMMISRGLGDWGQISSVAESSNNNSFSVEVISPNQKKRVRDDEGEVFVGDDDSGSSQFKRAKVDMLADYVLDCENGLNVKEVSEYGEIDSGFVSDEMPKSGFMFYGIEIEKEAGGEMELDVEIIEEVEMGPSVLGSMKFGLNKKAMLKACDSVNKVVCANECETFADSEKKREHKCRICRRIFGTPQALGGHQRVHKRSYKSSMLKIEDDEDKTQIDTFNADKLEGIDRSVDQEMERVTMAGSERKGHTCGICLKVFPSGQALGGHKRSHFVKDPEIGTDQTRALKQQISDICDAFELSHPVKLQEENDGVEFHPWWVENEQKHELLVGLISN</sequence>
<keyword evidence="1" id="KW-0863">Zinc-finger</keyword>
<feature type="domain" description="C2H2-type" evidence="2">
    <location>
        <begin position="376"/>
        <end position="403"/>
    </location>
</feature>
<dbReference type="Pfam" id="PF00096">
    <property type="entry name" value="zf-C2H2"/>
    <property type="match status" value="1"/>
</dbReference>
<evidence type="ECO:0000259" key="2">
    <source>
        <dbReference type="PROSITE" id="PS50157"/>
    </source>
</evidence>
<protein>
    <recommendedName>
        <fullName evidence="2">C2H2-type domain-containing protein</fullName>
    </recommendedName>
</protein>
<feature type="domain" description="C2H2-type" evidence="2">
    <location>
        <begin position="450"/>
        <end position="477"/>
    </location>
</feature>
<organism evidence="3 4">
    <name type="scientific">Rubus argutus</name>
    <name type="common">Southern blackberry</name>
    <dbReference type="NCBI Taxonomy" id="59490"/>
    <lineage>
        <taxon>Eukaryota</taxon>
        <taxon>Viridiplantae</taxon>
        <taxon>Streptophyta</taxon>
        <taxon>Embryophyta</taxon>
        <taxon>Tracheophyta</taxon>
        <taxon>Spermatophyta</taxon>
        <taxon>Magnoliopsida</taxon>
        <taxon>eudicotyledons</taxon>
        <taxon>Gunneridae</taxon>
        <taxon>Pentapetalae</taxon>
        <taxon>rosids</taxon>
        <taxon>fabids</taxon>
        <taxon>Rosales</taxon>
        <taxon>Rosaceae</taxon>
        <taxon>Rosoideae</taxon>
        <taxon>Rosoideae incertae sedis</taxon>
        <taxon>Rubus</taxon>
    </lineage>
</organism>
<comment type="caution">
    <text evidence="3">The sequence shown here is derived from an EMBL/GenBank/DDBJ whole genome shotgun (WGS) entry which is preliminary data.</text>
</comment>
<keyword evidence="1" id="KW-0862">Zinc</keyword>
<dbReference type="AlphaFoldDB" id="A0AAW1WJV2"/>
<feature type="domain" description="C2H2-type" evidence="2">
    <location>
        <begin position="113"/>
        <end position="140"/>
    </location>
</feature>
<keyword evidence="1" id="KW-0479">Metal-binding</keyword>
<dbReference type="Gene3D" id="3.30.160.60">
    <property type="entry name" value="Classic Zinc Finger"/>
    <property type="match status" value="2"/>
</dbReference>
<keyword evidence="4" id="KW-1185">Reference proteome</keyword>